<evidence type="ECO:0007829" key="5">
    <source>
        <dbReference type="PeptideAtlas" id="O02238"/>
    </source>
</evidence>
<sequence length="534" mass="61110">MSGGNWQYNNWNRPGQPPAQQNQDDLYQNPQAGYGYNNQQQQQQGRPQQYAGYPPQRQQQQYNMNAYAPRQQQQQQYQQQQQNYMMQHQQQHQQQHHYHQQQQQQFMFNANANVFVPRGHAQQPPAEYGFYNGPPVHQQHYQQQQQHYGAATSAPSSSYNVMYQQQEDTGIDAFAQFGQQSQQYHPSPELSEQINASKCSPYLTEILVGCEQLIAEGEEDSPTWISAIRQRFEDPQMDEVSKKIGVKLIIEMAFTMEPNQFRTADPQNTFSNLLKTLSYEVKDFLRVFIVPTLGEYHEGRKQLENDSRVYMAVFYAEVFVKLTLDNGSRFDKIGAALADQIEEILKFQPKDEYMKCLLRAFKVAGAELDTSEDLKLRADHILTIMGGYAKGSPLLGDSVKAQIFSLIECRTRGWDRAAARGPVRSSAGAGGGGGCVADRGEHDSSFDDSTDNDLTEEERQFLESHLEQVESRRGAEEDYDEQEMMKEFGKFVKEELQQAELKSTSEMLQKLEIEKDTAGAATETDETTPKTEEK</sequence>
<evidence type="ECO:0000313" key="4">
    <source>
        <dbReference type="WormBase" id="E01G4.4a"/>
    </source>
</evidence>
<feature type="compositionally biased region" description="Acidic residues" evidence="1">
    <location>
        <begin position="446"/>
        <end position="456"/>
    </location>
</feature>
<dbReference type="AGR" id="WB:WBGene00004116"/>
<dbReference type="InParanoid" id="O02238"/>
<keyword evidence="3" id="KW-1185">Reference proteome</keyword>
<dbReference type="PIR" id="T20402">
    <property type="entry name" value="T20402"/>
</dbReference>
<accession>O02238</accession>
<gene>
    <name evidence="2 4" type="primary">pqn-27</name>
    <name evidence="2" type="ORF">CELE_E01G4.4</name>
    <name evidence="4" type="ORF">E01G4.4</name>
</gene>
<feature type="compositionally biased region" description="Polar residues" evidence="1">
    <location>
        <begin position="1"/>
        <end position="26"/>
    </location>
</feature>
<dbReference type="UCSC" id="E01G4.4">
    <property type="organism name" value="c. elegans"/>
</dbReference>
<evidence type="ECO:0000256" key="1">
    <source>
        <dbReference type="SAM" id="MobiDB-lite"/>
    </source>
</evidence>
<feature type="region of interest" description="Disordered" evidence="1">
    <location>
        <begin position="1"/>
        <end position="100"/>
    </location>
</feature>
<dbReference type="eggNOG" id="ENOG502S88Q">
    <property type="taxonomic scope" value="Eukaryota"/>
</dbReference>
<dbReference type="SMR" id="O02238"/>
<feature type="region of interest" description="Disordered" evidence="1">
    <location>
        <begin position="420"/>
        <end position="481"/>
    </location>
</feature>
<dbReference type="RefSeq" id="NP_001370044.1">
    <property type="nucleotide sequence ID" value="NM_001383981.1"/>
</dbReference>
<dbReference type="ExpressionAtlas" id="O02238">
    <property type="expression patterns" value="baseline and differential"/>
</dbReference>
<dbReference type="EMBL" id="BX284602">
    <property type="protein sequence ID" value="CAB05716.2"/>
    <property type="molecule type" value="Genomic_DNA"/>
</dbReference>
<name>O02238_CAEEL</name>
<reference evidence="2 3" key="1">
    <citation type="journal article" date="1998" name="Science">
        <title>Genome sequence of the nematode C. elegans: a platform for investigating biology.</title>
        <authorList>
            <consortium name="The C. elegans sequencing consortium"/>
            <person name="Sulson J.E."/>
            <person name="Waterston R."/>
        </authorList>
    </citation>
    <scope>NUCLEOTIDE SEQUENCE [LARGE SCALE GENOMIC DNA]</scope>
    <source>
        <strain evidence="2 3">Bristol N2</strain>
    </source>
</reference>
<dbReference type="PeptideAtlas" id="O02238"/>
<dbReference type="Proteomes" id="UP000001940">
    <property type="component" value="Chromosome II"/>
</dbReference>
<dbReference type="STRING" id="6239.E01G4.4a.1"/>
<protein>
    <submittedName>
        <fullName evidence="2">Prion-like-(Q/N-rich)-domain-bearing protein</fullName>
    </submittedName>
</protein>
<dbReference type="FunCoup" id="O02238">
    <property type="interactions" value="191"/>
</dbReference>
<organism evidence="2 3">
    <name type="scientific">Caenorhabditis elegans</name>
    <dbReference type="NCBI Taxonomy" id="6239"/>
    <lineage>
        <taxon>Eukaryota</taxon>
        <taxon>Metazoa</taxon>
        <taxon>Ecdysozoa</taxon>
        <taxon>Nematoda</taxon>
        <taxon>Chromadorea</taxon>
        <taxon>Rhabditida</taxon>
        <taxon>Rhabditina</taxon>
        <taxon>Rhabditomorpha</taxon>
        <taxon>Rhabditoidea</taxon>
        <taxon>Rhabditidae</taxon>
        <taxon>Peloderinae</taxon>
        <taxon>Caenorhabditis</taxon>
    </lineage>
</organism>
<dbReference type="OMA" id="NKWDARN"/>
<keyword evidence="2" id="KW-0034">Amyloid</keyword>
<feature type="compositionally biased region" description="Basic and acidic residues" evidence="1">
    <location>
        <begin position="457"/>
        <end position="476"/>
    </location>
</feature>
<dbReference type="PaxDb" id="6239-E01G4.4a"/>
<dbReference type="Bgee" id="WBGene00004116">
    <property type="expression patterns" value="Expressed in pharyngeal muscle cell (C elegans) and 4 other cell types or tissues"/>
</dbReference>
<proteinExistence type="evidence at protein level"/>
<dbReference type="WormBase" id="E01G4.4a">
    <property type="protein sequence ID" value="CE40553"/>
    <property type="gene ID" value="WBGene00004116"/>
    <property type="gene designation" value="pqn-27"/>
</dbReference>
<dbReference type="Gene3D" id="1.25.40.180">
    <property type="match status" value="1"/>
</dbReference>
<feature type="compositionally biased region" description="Low complexity" evidence="1">
    <location>
        <begin position="71"/>
        <end position="93"/>
    </location>
</feature>
<keyword evidence="2" id="KW-0640">Prion</keyword>
<evidence type="ECO:0000313" key="2">
    <source>
        <dbReference type="EMBL" id="CAB05716.2"/>
    </source>
</evidence>
<keyword evidence="5" id="KW-1267">Proteomics identification</keyword>
<dbReference type="CTD" id="3564944"/>
<feature type="region of interest" description="Disordered" evidence="1">
    <location>
        <begin position="511"/>
        <end position="534"/>
    </location>
</feature>
<dbReference type="GeneID" id="3564944"/>
<dbReference type="OrthoDB" id="8171816at2759"/>
<evidence type="ECO:0000313" key="3">
    <source>
        <dbReference type="Proteomes" id="UP000001940"/>
    </source>
</evidence>
<dbReference type="AlphaFoldDB" id="O02238"/>
<feature type="compositionally biased region" description="Low complexity" evidence="1">
    <location>
        <begin position="27"/>
        <end position="63"/>
    </location>
</feature>